<feature type="domain" description="Smf/DprA SLOG" evidence="2">
    <location>
        <begin position="98"/>
        <end position="279"/>
    </location>
</feature>
<reference evidence="4" key="1">
    <citation type="submission" date="2016-02" db="EMBL/GenBank/DDBJ databases">
        <authorList>
            <person name="Wibberg D."/>
        </authorList>
    </citation>
    <scope>NUCLEOTIDE SEQUENCE [LARGE SCALE GENOMIC DNA]</scope>
</reference>
<dbReference type="GO" id="GO:0009294">
    <property type="term" value="P:DNA-mediated transformation"/>
    <property type="evidence" value="ECO:0007669"/>
    <property type="project" value="InterPro"/>
</dbReference>
<dbReference type="Gene3D" id="3.40.50.450">
    <property type="match status" value="1"/>
</dbReference>
<dbReference type="PANTHER" id="PTHR43022:SF1">
    <property type="entry name" value="PROTEIN SMF"/>
    <property type="match status" value="1"/>
</dbReference>
<sequence>MFDRIMRWLPARGAHVHYADGVAEPGIEERAELVALLRQRPRGLTWLQLAGAVLENGSATAARAQLAAESLFGDDDHAMLLDEARDEVRGWHAAGLEFLSIVDERYPARVRDIHEAPPFLFARGRLLVNDKAASVVGSRKASERGLKMARSIADALVSMDLTVVAGLAAGIDTAAHETTLARGGRTVAVIGTGINRCYPAGNRRLQERIAKTGLVLSQFWPDAPPQQHNFPMRNAVMSGYGITTIVVEAGEHSGARIQARMAVHHGRPVILTDLVVNSTEWGRELVGRPDVYVVSSIAEVRAVVEQLAERPRRLEAVLSQITV</sequence>
<dbReference type="AlphaFoldDB" id="A0A1C3P3P3"/>
<proteinExistence type="inferred from homology"/>
<evidence type="ECO:0000313" key="3">
    <source>
        <dbReference type="EMBL" id="SBW24452.1"/>
    </source>
</evidence>
<gene>
    <name evidence="3" type="ORF">FDG2_4166</name>
</gene>
<accession>A0A1C3P3P3</accession>
<dbReference type="Proteomes" id="UP000199013">
    <property type="component" value="Unassembled WGS sequence"/>
</dbReference>
<dbReference type="InterPro" id="IPR057666">
    <property type="entry name" value="DrpA_SLOG"/>
</dbReference>
<dbReference type="Pfam" id="PF02481">
    <property type="entry name" value="DNA_processg_A"/>
    <property type="match status" value="1"/>
</dbReference>
<evidence type="ECO:0000259" key="2">
    <source>
        <dbReference type="Pfam" id="PF02481"/>
    </source>
</evidence>
<dbReference type="PANTHER" id="PTHR43022">
    <property type="entry name" value="PROTEIN SMF"/>
    <property type="match status" value="1"/>
</dbReference>
<dbReference type="InterPro" id="IPR003488">
    <property type="entry name" value="DprA"/>
</dbReference>
<comment type="similarity">
    <text evidence="1">Belongs to the DprA/Smf family.</text>
</comment>
<dbReference type="SUPFAM" id="SSF102405">
    <property type="entry name" value="MCP/YpsA-like"/>
    <property type="match status" value="1"/>
</dbReference>
<evidence type="ECO:0000256" key="1">
    <source>
        <dbReference type="ARBA" id="ARBA00006525"/>
    </source>
</evidence>
<protein>
    <submittedName>
        <fullName evidence="3">Putative Rossmann fold nucleotide-binding protein involved in DNA uptake</fullName>
    </submittedName>
</protein>
<name>A0A1C3P3P3_9ACTN</name>
<keyword evidence="4" id="KW-1185">Reference proteome</keyword>
<evidence type="ECO:0000313" key="4">
    <source>
        <dbReference type="Proteomes" id="UP000199013"/>
    </source>
</evidence>
<organism evidence="3 4">
    <name type="scientific">Candidatus Protofrankia californiensis</name>
    <dbReference type="NCBI Taxonomy" id="1839754"/>
    <lineage>
        <taxon>Bacteria</taxon>
        <taxon>Bacillati</taxon>
        <taxon>Actinomycetota</taxon>
        <taxon>Actinomycetes</taxon>
        <taxon>Frankiales</taxon>
        <taxon>Frankiaceae</taxon>
        <taxon>Protofrankia</taxon>
    </lineage>
</organism>
<dbReference type="EMBL" id="FLUV01001749">
    <property type="protein sequence ID" value="SBW24452.1"/>
    <property type="molecule type" value="Genomic_DNA"/>
</dbReference>